<organism evidence="1">
    <name type="scientific">uncultured bacterium</name>
    <name type="common">gcode 4</name>
    <dbReference type="NCBI Taxonomy" id="1234023"/>
    <lineage>
        <taxon>Bacteria</taxon>
        <taxon>environmental samples</taxon>
    </lineage>
</organism>
<dbReference type="AlphaFoldDB" id="K1YMQ0"/>
<dbReference type="Gene3D" id="3.40.50.880">
    <property type="match status" value="1"/>
</dbReference>
<proteinExistence type="predicted"/>
<dbReference type="EMBL" id="AMFJ01028937">
    <property type="protein sequence ID" value="EKD44235.1"/>
    <property type="molecule type" value="Genomic_DNA"/>
</dbReference>
<comment type="caution">
    <text evidence="1">The sequence shown here is derived from an EMBL/GenBank/DDBJ whole genome shotgun (WGS) entry which is preliminary data.</text>
</comment>
<evidence type="ECO:0000313" key="1">
    <source>
        <dbReference type="EMBL" id="EKD44235.1"/>
    </source>
</evidence>
<accession>K1YMQ0</accession>
<sequence>MKLYLWWWWNPEWWTEALRKAHSCVEEIFHKEWTKQVLHIPFARTWIMKKNRNSFGPQEFWPYIENLWVEYLNAMYFEDIEKFDWDTIYINWWNDCEFLMQMCKNEKLMKAILKAKIIIWESCWSMIMWEYFLNNTRSEYIKWLWYVVNTIIEPHFSQKNKTGRLRNWMNVNDIKAWLWIDEDTFIKYENGTYWKIIWFWSIVHL</sequence>
<protein>
    <submittedName>
        <fullName evidence="1">Uncharacterized protein</fullName>
    </submittedName>
</protein>
<reference evidence="1" key="1">
    <citation type="journal article" date="2012" name="Science">
        <title>Fermentation, hydrogen, and sulfur metabolism in multiple uncultivated bacterial phyla.</title>
        <authorList>
            <person name="Wrighton K.C."/>
            <person name="Thomas B.C."/>
            <person name="Sharon I."/>
            <person name="Miller C.S."/>
            <person name="Castelle C.J."/>
            <person name="VerBerkmoes N.C."/>
            <person name="Wilkins M.J."/>
            <person name="Hettich R.L."/>
            <person name="Lipton M.S."/>
            <person name="Williams K.H."/>
            <person name="Long P.E."/>
            <person name="Banfield J.F."/>
        </authorList>
    </citation>
    <scope>NUCLEOTIDE SEQUENCE [LARGE SCALE GENOMIC DNA]</scope>
</reference>
<dbReference type="InterPro" id="IPR029062">
    <property type="entry name" value="Class_I_gatase-like"/>
</dbReference>
<name>K1YMQ0_9BACT</name>
<gene>
    <name evidence="1" type="ORF">ACD_71C00206G0005</name>
</gene>